<dbReference type="GO" id="GO:0010458">
    <property type="term" value="P:exit from mitosis"/>
    <property type="evidence" value="ECO:0007669"/>
    <property type="project" value="EnsemblFungi"/>
</dbReference>
<dbReference type="InterPro" id="IPR016024">
    <property type="entry name" value="ARM-type_fold"/>
</dbReference>
<dbReference type="RefSeq" id="XP_022460874.1">
    <property type="nucleotide sequence ID" value="XM_022605998.1"/>
</dbReference>
<evidence type="ECO:0000256" key="1">
    <source>
        <dbReference type="ARBA" id="ARBA00004123"/>
    </source>
</evidence>
<proteinExistence type="inferred from homology"/>
<evidence type="ECO:0000313" key="13">
    <source>
        <dbReference type="Proteomes" id="UP000019384"/>
    </source>
</evidence>
<dbReference type="SUPFAM" id="SSF48371">
    <property type="entry name" value="ARM repeat"/>
    <property type="match status" value="1"/>
</dbReference>
<keyword evidence="5" id="KW-0677">Repeat</keyword>
<dbReference type="GO" id="GO:0008139">
    <property type="term" value="F:nuclear localization sequence binding"/>
    <property type="evidence" value="ECO:0007669"/>
    <property type="project" value="EnsemblFungi"/>
</dbReference>
<dbReference type="PROSITE" id="PS50077">
    <property type="entry name" value="HEAT_REPEAT"/>
    <property type="match status" value="1"/>
</dbReference>
<dbReference type="Proteomes" id="UP000019384">
    <property type="component" value="Unassembled WGS sequence"/>
</dbReference>
<dbReference type="EMBL" id="HG793130">
    <property type="protein sequence ID" value="CDK28884.1"/>
    <property type="molecule type" value="Genomic_DNA"/>
</dbReference>
<accession>W6MQ69</accession>
<evidence type="ECO:0000256" key="2">
    <source>
        <dbReference type="ARBA" id="ARBA00004496"/>
    </source>
</evidence>
<dbReference type="Gene3D" id="1.25.10.10">
    <property type="entry name" value="Leucine-rich Repeat Variant"/>
    <property type="match status" value="2"/>
</dbReference>
<dbReference type="InterPro" id="IPR001494">
    <property type="entry name" value="Importin-beta_N"/>
</dbReference>
<dbReference type="AlphaFoldDB" id="W6MQ69"/>
<comment type="similarity">
    <text evidence="8">Belongs to the importin beta family. Importin beta-2 subfamily.</text>
</comment>
<reference evidence="12" key="1">
    <citation type="submission" date="2013-12" db="EMBL/GenBank/DDBJ databases">
        <authorList>
            <person name="Genoscope - CEA"/>
        </authorList>
    </citation>
    <scope>NUCLEOTIDE SEQUENCE</scope>
    <source>
        <strain evidence="12">CBS 1993</strain>
    </source>
</reference>
<dbReference type="InterPro" id="IPR021133">
    <property type="entry name" value="HEAT_type_2"/>
</dbReference>
<dbReference type="InterPro" id="IPR011989">
    <property type="entry name" value="ARM-like"/>
</dbReference>
<keyword evidence="3" id="KW-0813">Transport</keyword>
<keyword evidence="13" id="KW-1185">Reference proteome</keyword>
<gene>
    <name evidence="12" type="ORF">KUCA_T00004869001</name>
</gene>
<keyword evidence="4" id="KW-0963">Cytoplasm</keyword>
<keyword evidence="7" id="KW-0539">Nucleus</keyword>
<dbReference type="OrthoDB" id="951172at2759"/>
<dbReference type="SMART" id="SM00913">
    <property type="entry name" value="IBN_N"/>
    <property type="match status" value="1"/>
</dbReference>
<dbReference type="PANTHER" id="PTHR10527">
    <property type="entry name" value="IMPORTIN BETA"/>
    <property type="match status" value="1"/>
</dbReference>
<feature type="region of interest" description="Disordered" evidence="10">
    <location>
        <begin position="345"/>
        <end position="396"/>
    </location>
</feature>
<evidence type="ECO:0000256" key="8">
    <source>
        <dbReference type="ARBA" id="ARBA00038423"/>
    </source>
</evidence>
<feature type="repeat" description="HEAT" evidence="9">
    <location>
        <begin position="464"/>
        <end position="501"/>
    </location>
</feature>
<evidence type="ECO:0000256" key="7">
    <source>
        <dbReference type="ARBA" id="ARBA00023242"/>
    </source>
</evidence>
<reference evidence="12" key="2">
    <citation type="submission" date="2014-02" db="EMBL/GenBank/DDBJ databases">
        <title>Complete DNA sequence of /Kuraishia capsulata/ illustrates novel genomic features among budding yeasts (/Saccharomycotina/).</title>
        <authorList>
            <person name="Morales L."/>
            <person name="Noel B."/>
            <person name="Porcel B."/>
            <person name="Marcet-Houben M."/>
            <person name="Hullo M-F."/>
            <person name="Sacerdot C."/>
            <person name="Tekaia F."/>
            <person name="Leh-Louis V."/>
            <person name="Despons L."/>
            <person name="Khanna V."/>
            <person name="Aury J-M."/>
            <person name="Barbe V."/>
            <person name="Couloux A."/>
            <person name="Labadie K."/>
            <person name="Pelletier E."/>
            <person name="Souciet J-L."/>
            <person name="Boekhout T."/>
            <person name="Gabaldon T."/>
            <person name="Wincker P."/>
            <person name="Dujon B."/>
        </authorList>
    </citation>
    <scope>NUCLEOTIDE SEQUENCE</scope>
    <source>
        <strain evidence="12">CBS 1993</strain>
    </source>
</reference>
<dbReference type="STRING" id="1382522.W6MQ69"/>
<dbReference type="GO" id="GO:0005934">
    <property type="term" value="C:cellular bud tip"/>
    <property type="evidence" value="ECO:0007669"/>
    <property type="project" value="EnsemblFungi"/>
</dbReference>
<feature type="domain" description="Importin N-terminal" evidence="11">
    <location>
        <begin position="41"/>
        <end position="124"/>
    </location>
</feature>
<evidence type="ECO:0000256" key="10">
    <source>
        <dbReference type="SAM" id="MobiDB-lite"/>
    </source>
</evidence>
<dbReference type="GO" id="GO:0031267">
    <property type="term" value="F:small GTPase binding"/>
    <property type="evidence" value="ECO:0007669"/>
    <property type="project" value="InterPro"/>
</dbReference>
<dbReference type="InterPro" id="IPR040122">
    <property type="entry name" value="Importin_beta"/>
</dbReference>
<evidence type="ECO:0000256" key="3">
    <source>
        <dbReference type="ARBA" id="ARBA00022448"/>
    </source>
</evidence>
<comment type="subcellular location">
    <subcellularLocation>
        <location evidence="2">Cytoplasm</location>
    </subcellularLocation>
    <subcellularLocation>
        <location evidence="1">Nucleus</location>
    </subcellularLocation>
</comment>
<evidence type="ECO:0000256" key="4">
    <source>
        <dbReference type="ARBA" id="ARBA00022490"/>
    </source>
</evidence>
<evidence type="ECO:0000256" key="6">
    <source>
        <dbReference type="ARBA" id="ARBA00022927"/>
    </source>
</evidence>
<sequence>MSQGSLQLSPSIWSADPELLSQLNYILAGTLSPDSTIRRQATSALEDASKHPDLENYLLNILVLGKDVDVSARAAAGLSLKNDVLYHFQNRSDTVRQYVQTQITQGLLDENPVIRNIVGNVITTLFSKCGVEKWPQVLPELIGMASGEGIKTSVSAQEGALGALSKICEDSAQELDKEYFGERPLNFMIPKFIELTSSPNAKVQSLSVFCINQFLTLQTQSLLVYLDTYLQRLFSLATSMDSGVRRNVCTAFVMILAARPDKLLPHLEGVINYCLHTVKDEDQDVALEACEVLFGVATSDISPSIVQPLLPSIIPILLEKMVYSEVEIFVFESQDADDDHLVADKDEDIKPQMAKAKSSHKVGSTREKSTNGDAGYDDDDDDDETEDEDDDDDDVSEWNLRKCSAATLDVFASMQPELVFSISLPIIRDRVVSSEWPVREASILALGAIAEGCLDLSKNELPSIIPFLVERLKDEQPRVRQITCWTLGRYSTWVCEAAATNGEYAQYYVPTMNSIMDCLVDTKKVVQESACSSLANFIEASQEGPLSVVVDAMMDRFKICLQRYQRKNMLLLYDAIQTLVEKFGELSDLQNGRSYVKAILPDLLEKWGSLADDDLDLWPLLECMSAVAATLGEEFAPYAQGVYERCLRILSRCLELNKLCLVDPSLEEPNTGFAITAFDLIDGLVQGLGVHFGELIMMHESQGVSLMSLLIANFDDQESDVRQSAYALLGDLATCLLDLTITPHLHEVLLCIGKEMANKSYNSSAACNNAAWALGEMAMRLPAESMAPYLDNLMGLLVQILVANDVQESVSENAAITIGRFGINNATEMSRYLTDIALPWFARMLYVAENDEKDTAFVGFCKIISSNPAPLGENTNSGKKCLRQFLECVGMYEMPSESLKSIFQFLLNAFKQMYPESWNAVLPSMDQFVIQMIQQNYLV</sequence>
<dbReference type="Pfam" id="PF03810">
    <property type="entry name" value="IBN_N"/>
    <property type="match status" value="1"/>
</dbReference>
<dbReference type="GO" id="GO:0006606">
    <property type="term" value="P:protein import into nucleus"/>
    <property type="evidence" value="ECO:0007669"/>
    <property type="project" value="EnsemblFungi"/>
</dbReference>
<protein>
    <recommendedName>
        <fullName evidence="11">Importin N-terminal domain-containing protein</fullName>
    </recommendedName>
</protein>
<name>W6MQ69_9ASCO</name>
<dbReference type="FunFam" id="1.25.10.10:FF:000028">
    <property type="entry name" value="Transportin-1 isoform 1"/>
    <property type="match status" value="1"/>
</dbReference>
<evidence type="ECO:0000256" key="9">
    <source>
        <dbReference type="PROSITE-ProRule" id="PRU00103"/>
    </source>
</evidence>
<evidence type="ECO:0000256" key="5">
    <source>
        <dbReference type="ARBA" id="ARBA00022737"/>
    </source>
</evidence>
<organism evidence="12 13">
    <name type="scientific">Kuraishia capsulata CBS 1993</name>
    <dbReference type="NCBI Taxonomy" id="1382522"/>
    <lineage>
        <taxon>Eukaryota</taxon>
        <taxon>Fungi</taxon>
        <taxon>Dikarya</taxon>
        <taxon>Ascomycota</taxon>
        <taxon>Saccharomycotina</taxon>
        <taxon>Pichiomycetes</taxon>
        <taxon>Pichiales</taxon>
        <taxon>Pichiaceae</taxon>
        <taxon>Kuraishia</taxon>
    </lineage>
</organism>
<evidence type="ECO:0000259" key="11">
    <source>
        <dbReference type="PROSITE" id="PS50166"/>
    </source>
</evidence>
<keyword evidence="6" id="KW-0653">Protein transport</keyword>
<dbReference type="GO" id="GO:0005829">
    <property type="term" value="C:cytosol"/>
    <property type="evidence" value="ECO:0007669"/>
    <property type="project" value="EnsemblFungi"/>
</dbReference>
<dbReference type="Pfam" id="PF13513">
    <property type="entry name" value="HEAT_EZ"/>
    <property type="match status" value="1"/>
</dbReference>
<evidence type="ECO:0000313" key="12">
    <source>
        <dbReference type="EMBL" id="CDK28884.1"/>
    </source>
</evidence>
<dbReference type="GeneID" id="34522262"/>
<dbReference type="GO" id="GO:0005935">
    <property type="term" value="C:cellular bud neck"/>
    <property type="evidence" value="ECO:0007669"/>
    <property type="project" value="EnsemblFungi"/>
</dbReference>
<dbReference type="HOGENOM" id="CLU_008136_1_1_1"/>
<dbReference type="PROSITE" id="PS50166">
    <property type="entry name" value="IMPORTIN_B_NT"/>
    <property type="match status" value="1"/>
</dbReference>
<feature type="compositionally biased region" description="Acidic residues" evidence="10">
    <location>
        <begin position="375"/>
        <end position="396"/>
    </location>
</feature>
<dbReference type="GO" id="GO:0034399">
    <property type="term" value="C:nuclear periphery"/>
    <property type="evidence" value="ECO:0007669"/>
    <property type="project" value="EnsemblFungi"/>
</dbReference>